<organism evidence="2 3">
    <name type="scientific">Paenibacillus lycopersici</name>
    <dbReference type="NCBI Taxonomy" id="2704462"/>
    <lineage>
        <taxon>Bacteria</taxon>
        <taxon>Bacillati</taxon>
        <taxon>Bacillota</taxon>
        <taxon>Bacilli</taxon>
        <taxon>Bacillales</taxon>
        <taxon>Paenibacillaceae</taxon>
        <taxon>Paenibacillus</taxon>
    </lineage>
</organism>
<evidence type="ECO:0000313" key="2">
    <source>
        <dbReference type="EMBL" id="QHT60205.1"/>
    </source>
</evidence>
<dbReference type="Proteomes" id="UP000476064">
    <property type="component" value="Chromosome"/>
</dbReference>
<dbReference type="RefSeq" id="WP_162356267.1">
    <property type="nucleotide sequence ID" value="NZ_CP048209.1"/>
</dbReference>
<reference evidence="2 3" key="1">
    <citation type="submission" date="2020-01" db="EMBL/GenBank/DDBJ databases">
        <title>Paenibacillus sp. nov., isolated from tomato rhizosphere.</title>
        <authorList>
            <person name="Weon H.-Y."/>
            <person name="Lee S.A."/>
        </authorList>
    </citation>
    <scope>NUCLEOTIDE SEQUENCE [LARGE SCALE GENOMIC DNA]</scope>
    <source>
        <strain evidence="2 3">12200R-189</strain>
    </source>
</reference>
<feature type="chain" id="PRO_5025577821" description="BIG2 domain-containing protein" evidence="1">
    <location>
        <begin position="25"/>
        <end position="566"/>
    </location>
</feature>
<keyword evidence="1" id="KW-0732">Signal</keyword>
<evidence type="ECO:0000256" key="1">
    <source>
        <dbReference type="SAM" id="SignalP"/>
    </source>
</evidence>
<dbReference type="KEGG" id="plyc:GXP70_09800"/>
<dbReference type="AlphaFoldDB" id="A0A6C0G5A9"/>
<proteinExistence type="predicted"/>
<protein>
    <recommendedName>
        <fullName evidence="4">BIG2 domain-containing protein</fullName>
    </recommendedName>
</protein>
<evidence type="ECO:0008006" key="4">
    <source>
        <dbReference type="Google" id="ProtNLM"/>
    </source>
</evidence>
<accession>A0A6C0G5A9</accession>
<gene>
    <name evidence="2" type="ORF">GXP70_09800</name>
</gene>
<dbReference type="EMBL" id="CP048209">
    <property type="protein sequence ID" value="QHT60205.1"/>
    <property type="molecule type" value="Genomic_DNA"/>
</dbReference>
<sequence>MKRITGLWLAMMIATTLFGGVSFAEQHTVKASVTGSSTYVDGKPNSGYGFNIAGSNYYKLRDIARYFSGTASQFALSWNHTSHAIEITTGKPYTPERNERDTYYYSGRTYMATLSTAKLLINGKPQSIVAYTVDNNTYFQLRDLADKIPFEIAYDPAADRISMFSRTPDNAYRAKTETGASGNEVSSYFPRWRSTVTSYAVSNGDGTISAIEAGAAVTIETYNAGYGRIAAKKIKNELPLFGGFYSGAAYNYLAFGQENREENDDKEVIRIVRYDKSWNRVDSVSVKGGESYTIVPFDAGSGRFAENGNTLVFHTARTRYTTEDGLNHQSQLTIIVNTSNMAVTNDLGRFQANHVSHSFDQYVQFDGGEHVLIDHGDAYPRSVVLQKGDGKNYDAVDLFTIPGSIGANATGVSVGGFEQSASNYIVAMNTVNHALVQTYTSYEMVGLAVDQRDIVLCVLPKNSMTASAVKRLTVAKYVGSDKIASIPKLVKIADDKLMVLWQEFDMAGNAGAVKYAYVDGNGNTAGAIQTLPNFKLSEANPIVSGGKVVWYTDSNGTRIFYSIPLK</sequence>
<feature type="signal peptide" evidence="1">
    <location>
        <begin position="1"/>
        <end position="24"/>
    </location>
</feature>
<evidence type="ECO:0000313" key="3">
    <source>
        <dbReference type="Proteomes" id="UP000476064"/>
    </source>
</evidence>
<name>A0A6C0G5A9_9BACL</name>
<keyword evidence="3" id="KW-1185">Reference proteome</keyword>